<name>A0ACD4NUI1_9HYPH</name>
<gene>
    <name evidence="1" type="ORF">OXU80_08905</name>
</gene>
<dbReference type="EMBL" id="CP113520">
    <property type="protein sequence ID" value="WAJ30304.1"/>
    <property type="molecule type" value="Genomic_DNA"/>
</dbReference>
<protein>
    <submittedName>
        <fullName evidence="1">Threonine/serine dehydratase</fullName>
    </submittedName>
</protein>
<keyword evidence="2" id="KW-1185">Reference proteome</keyword>
<organism evidence="1 2">
    <name type="scientific">Antarcticirhabdus aurantiaca</name>
    <dbReference type="NCBI Taxonomy" id="2606717"/>
    <lineage>
        <taxon>Bacteria</taxon>
        <taxon>Pseudomonadati</taxon>
        <taxon>Pseudomonadota</taxon>
        <taxon>Alphaproteobacteria</taxon>
        <taxon>Hyphomicrobiales</taxon>
        <taxon>Aurantimonadaceae</taxon>
        <taxon>Antarcticirhabdus</taxon>
    </lineage>
</organism>
<reference evidence="1" key="1">
    <citation type="submission" date="2022-11" db="EMBL/GenBank/DDBJ databases">
        <title>beta-Carotene-producing bacterium, Jeongeuplla avenae sp. nov., alleviates the salt stress of Arabidopsis seedlings.</title>
        <authorList>
            <person name="Jiang L."/>
            <person name="Lee J."/>
        </authorList>
    </citation>
    <scope>NUCLEOTIDE SEQUENCE</scope>
    <source>
        <strain evidence="1">DY_R2A_6</strain>
    </source>
</reference>
<accession>A0ACD4NUI1</accession>
<evidence type="ECO:0000313" key="2">
    <source>
        <dbReference type="Proteomes" id="UP001163223"/>
    </source>
</evidence>
<evidence type="ECO:0000313" key="1">
    <source>
        <dbReference type="EMBL" id="WAJ30304.1"/>
    </source>
</evidence>
<sequence>MDTRLDETNGLIGEIRAAAARLEGHAVRTPLLQSESLSRRVGGRILIKAEPLQKTGSFKYRGAFNFIAQMTPEEKKRGVVAFSSGNHAQGVALAATEAGCPAVVVMPADAPALKIARTRAFGAEVVLYDRWREDREAIARTIAQERGSVLIPPFDHPRIIAGQGTVGLEAADEARALGLSVDTFVVCCGGGGLTAGSATAVADAFPEARLYAAEPEAFDDTARSLRAGERLDIVPGGTSFCDALLGRLGELTFAVNRRLLSGVALVSDAEVAEAMRAAFLELKVVVEPGGAVALAAVLSGKVDCRDRTVLVVLSGGNVDPAQFAGVLGG</sequence>
<dbReference type="Proteomes" id="UP001163223">
    <property type="component" value="Chromosome"/>
</dbReference>
<proteinExistence type="predicted"/>